<dbReference type="Proteomes" id="UP000024635">
    <property type="component" value="Unassembled WGS sequence"/>
</dbReference>
<organism evidence="1 2">
    <name type="scientific">Ancylostoma ceylanicum</name>
    <dbReference type="NCBI Taxonomy" id="53326"/>
    <lineage>
        <taxon>Eukaryota</taxon>
        <taxon>Metazoa</taxon>
        <taxon>Ecdysozoa</taxon>
        <taxon>Nematoda</taxon>
        <taxon>Chromadorea</taxon>
        <taxon>Rhabditida</taxon>
        <taxon>Rhabditina</taxon>
        <taxon>Rhabditomorpha</taxon>
        <taxon>Strongyloidea</taxon>
        <taxon>Ancylostomatidae</taxon>
        <taxon>Ancylostomatinae</taxon>
        <taxon>Ancylostoma</taxon>
    </lineage>
</organism>
<proteinExistence type="predicted"/>
<protein>
    <submittedName>
        <fullName evidence="1">Uncharacterized protein</fullName>
    </submittedName>
</protein>
<accession>A0A016VZG4</accession>
<comment type="caution">
    <text evidence="1">The sequence shown here is derived from an EMBL/GenBank/DDBJ whole genome shotgun (WGS) entry which is preliminary data.</text>
</comment>
<keyword evidence="2" id="KW-1185">Reference proteome</keyword>
<gene>
    <name evidence="1" type="primary">Acey_s0003.g1422</name>
    <name evidence="1" type="ORF">Y032_0003g1422</name>
</gene>
<dbReference type="AlphaFoldDB" id="A0A016VZG4"/>
<dbReference type="EMBL" id="JARK01001339">
    <property type="protein sequence ID" value="EYC32138.1"/>
    <property type="molecule type" value="Genomic_DNA"/>
</dbReference>
<sequence>MLLLRVWPLIDRGRWQIARPRLSKSPRGCLTTQMIFDLLVEPFLAALTSRNEPHTAILCRYHEDADWRQRRNERAMRKD</sequence>
<evidence type="ECO:0000313" key="1">
    <source>
        <dbReference type="EMBL" id="EYC32138.1"/>
    </source>
</evidence>
<evidence type="ECO:0000313" key="2">
    <source>
        <dbReference type="Proteomes" id="UP000024635"/>
    </source>
</evidence>
<reference evidence="2" key="1">
    <citation type="journal article" date="2015" name="Nat. Genet.">
        <title>The genome and transcriptome of the zoonotic hookworm Ancylostoma ceylanicum identify infection-specific gene families.</title>
        <authorList>
            <person name="Schwarz E.M."/>
            <person name="Hu Y."/>
            <person name="Antoshechkin I."/>
            <person name="Miller M.M."/>
            <person name="Sternberg P.W."/>
            <person name="Aroian R.V."/>
        </authorList>
    </citation>
    <scope>NUCLEOTIDE SEQUENCE</scope>
    <source>
        <strain evidence="2">HY135</strain>
    </source>
</reference>
<name>A0A016VZG4_9BILA</name>